<accession>A0A4R3YQC9</accession>
<dbReference type="RefSeq" id="WP_131865804.1">
    <property type="nucleotide sequence ID" value="NZ_SMCR01000006.1"/>
</dbReference>
<protein>
    <submittedName>
        <fullName evidence="1">Putative NBD/HSP70 family sugar kinase</fullName>
    </submittedName>
</protein>
<dbReference type="InterPro" id="IPR043129">
    <property type="entry name" value="ATPase_NBD"/>
</dbReference>
<dbReference type="InterPro" id="IPR036388">
    <property type="entry name" value="WH-like_DNA-bd_sf"/>
</dbReference>
<dbReference type="SUPFAM" id="SSF53067">
    <property type="entry name" value="Actin-like ATPase domain"/>
    <property type="match status" value="1"/>
</dbReference>
<dbReference type="EMBL" id="SMCR01000006">
    <property type="protein sequence ID" value="TCV95115.1"/>
    <property type="molecule type" value="Genomic_DNA"/>
</dbReference>
<dbReference type="GO" id="GO:0016301">
    <property type="term" value="F:kinase activity"/>
    <property type="evidence" value="ECO:0007669"/>
    <property type="project" value="UniProtKB-KW"/>
</dbReference>
<dbReference type="OrthoDB" id="3806841at2"/>
<dbReference type="Proteomes" id="UP000295719">
    <property type="component" value="Unassembled WGS sequence"/>
</dbReference>
<dbReference type="Pfam" id="PF00480">
    <property type="entry name" value="ROK"/>
    <property type="match status" value="1"/>
</dbReference>
<keyword evidence="1" id="KW-0418">Kinase</keyword>
<dbReference type="Gene3D" id="1.10.10.10">
    <property type="entry name" value="Winged helix-like DNA-binding domain superfamily/Winged helix DNA-binding domain"/>
    <property type="match status" value="1"/>
</dbReference>
<evidence type="ECO:0000313" key="2">
    <source>
        <dbReference type="Proteomes" id="UP000295719"/>
    </source>
</evidence>
<organism evidence="1 2">
    <name type="scientific">Biostraticola tofi</name>
    <dbReference type="NCBI Taxonomy" id="466109"/>
    <lineage>
        <taxon>Bacteria</taxon>
        <taxon>Pseudomonadati</taxon>
        <taxon>Pseudomonadota</taxon>
        <taxon>Gammaproteobacteria</taxon>
        <taxon>Enterobacterales</taxon>
        <taxon>Bruguierivoracaceae</taxon>
        <taxon>Biostraticola</taxon>
    </lineage>
</organism>
<comment type="caution">
    <text evidence="1">The sequence shown here is derived from an EMBL/GenBank/DDBJ whole genome shotgun (WGS) entry which is preliminary data.</text>
</comment>
<name>A0A4R3YQC9_9GAMM</name>
<dbReference type="AlphaFoldDB" id="A0A4R3YQC9"/>
<dbReference type="PANTHER" id="PTHR18964:SF173">
    <property type="entry name" value="GLUCOKINASE"/>
    <property type="match status" value="1"/>
</dbReference>
<dbReference type="Gene3D" id="3.30.420.40">
    <property type="match status" value="2"/>
</dbReference>
<keyword evidence="2" id="KW-1185">Reference proteome</keyword>
<dbReference type="InterPro" id="IPR000600">
    <property type="entry name" value="ROK"/>
</dbReference>
<gene>
    <name evidence="1" type="ORF">EDC52_10646</name>
</gene>
<dbReference type="SUPFAM" id="SSF46785">
    <property type="entry name" value="Winged helix' DNA-binding domain"/>
    <property type="match status" value="1"/>
</dbReference>
<evidence type="ECO:0000313" key="1">
    <source>
        <dbReference type="EMBL" id="TCV95115.1"/>
    </source>
</evidence>
<proteinExistence type="predicted"/>
<keyword evidence="1" id="KW-0808">Transferase</keyword>
<sequence length="396" mass="41697">MNTGNEPALTEVAQAVFACLLAFGEATRKQMAEETGFSFPSLTVALAELAAGNRVCELRREQGARGRATLVYGVSDEAGWVLGVDIGSTQISYVGRALNGKLLGSGSIKHGESALSPGELAGKLVAGAACLQAITAPPQVVTVAINQVVPRQLLHPERPPSRALEIALQFAAFAGLPSSTPFILENNVNCAAVTEHQHGLMRGYEDAAYMQIGIGIGLGFFSDGTLIRGGQGCSGELAQIPLSWHHSEPSGPDAIEQRYGSNGLMQRAAENVNPQASIKPLSPKALFALADEGHPQALALMREYSVALGRIATTAATILDPSILVLGGGLARNAAFARMIVDEFVSRNRDTRIEISQLGPDATVEGACLLARDLAISQIVARFHRPLCARPTLLPH</sequence>
<dbReference type="PANTHER" id="PTHR18964">
    <property type="entry name" value="ROK (REPRESSOR, ORF, KINASE) FAMILY"/>
    <property type="match status" value="1"/>
</dbReference>
<reference evidence="1 2" key="1">
    <citation type="submission" date="2019-03" db="EMBL/GenBank/DDBJ databases">
        <title>Genomic Encyclopedia of Type Strains, Phase IV (KMG-IV): sequencing the most valuable type-strain genomes for metagenomic binning, comparative biology and taxonomic classification.</title>
        <authorList>
            <person name="Goeker M."/>
        </authorList>
    </citation>
    <scope>NUCLEOTIDE SEQUENCE [LARGE SCALE GENOMIC DNA]</scope>
    <source>
        <strain evidence="1 2">DSM 19580</strain>
    </source>
</reference>
<dbReference type="InterPro" id="IPR036390">
    <property type="entry name" value="WH_DNA-bd_sf"/>
</dbReference>